<protein>
    <recommendedName>
        <fullName evidence="6">BHLH domain-containing protein</fullName>
    </recommendedName>
</protein>
<dbReference type="SUPFAM" id="SSF47459">
    <property type="entry name" value="HLH, helix-loop-helix DNA-binding domain"/>
    <property type="match status" value="1"/>
</dbReference>
<evidence type="ECO:0000256" key="3">
    <source>
        <dbReference type="ARBA" id="ARBA00023125"/>
    </source>
</evidence>
<reference evidence="7" key="1">
    <citation type="submission" date="2021-01" db="UniProtKB">
        <authorList>
            <consortium name="EnsemblPlants"/>
        </authorList>
    </citation>
    <scope>IDENTIFICATION</scope>
</reference>
<keyword evidence="8" id="KW-1185">Reference proteome</keyword>
<dbReference type="Gramene" id="Kaladp0008s0740.1.v1.1">
    <property type="protein sequence ID" value="Kaladp0008s0740.1.v1.1"/>
    <property type="gene ID" value="Kaladp0008s0740.v1.1"/>
</dbReference>
<dbReference type="InterPro" id="IPR045847">
    <property type="entry name" value="AIG1-like"/>
</dbReference>
<evidence type="ECO:0000256" key="2">
    <source>
        <dbReference type="ARBA" id="ARBA00023015"/>
    </source>
</evidence>
<dbReference type="Proteomes" id="UP000594263">
    <property type="component" value="Unplaced"/>
</dbReference>
<sequence>MEQQLWDADSVYVKMFDPFEVEPGGAGDGKEEVADSEDEDMAKMAEGSGKKMKKKGVMNEKATVALKNHSLAERRRRERINGHLATLRGLVPAHEKMDKATLLAEVINQVKDLQEHARRVSKGLLIPTDADELTVEPLHDESQSGVITFKASLCCDFRPDLFSDLKQAIGSLKLKTLRSEISTLGERVKTLFILSSPINVNEGEAQKNLANAILQALSSVLYKPSPLPEYSLRTTLSQKRFKTSFEDYSPRSVLSHKRFRYPSLEASSSST</sequence>
<dbReference type="PANTHER" id="PTHR45844:SF9">
    <property type="entry name" value="OS09G0463900 PROTEIN"/>
    <property type="match status" value="1"/>
</dbReference>
<dbReference type="GO" id="GO:0046983">
    <property type="term" value="F:protein dimerization activity"/>
    <property type="evidence" value="ECO:0007669"/>
    <property type="project" value="InterPro"/>
</dbReference>
<organism evidence="7 8">
    <name type="scientific">Kalanchoe fedtschenkoi</name>
    <name type="common">Lavender scallops</name>
    <name type="synonym">South American air plant</name>
    <dbReference type="NCBI Taxonomy" id="63787"/>
    <lineage>
        <taxon>Eukaryota</taxon>
        <taxon>Viridiplantae</taxon>
        <taxon>Streptophyta</taxon>
        <taxon>Embryophyta</taxon>
        <taxon>Tracheophyta</taxon>
        <taxon>Spermatophyta</taxon>
        <taxon>Magnoliopsida</taxon>
        <taxon>eudicotyledons</taxon>
        <taxon>Gunneridae</taxon>
        <taxon>Pentapetalae</taxon>
        <taxon>Saxifragales</taxon>
        <taxon>Crassulaceae</taxon>
        <taxon>Kalanchoe</taxon>
    </lineage>
</organism>
<keyword evidence="4" id="KW-0804">Transcription</keyword>
<dbReference type="PROSITE" id="PS50888">
    <property type="entry name" value="BHLH"/>
    <property type="match status" value="1"/>
</dbReference>
<dbReference type="EnsemblPlants" id="Kaladp0008s0740.1.v1.1">
    <property type="protein sequence ID" value="Kaladp0008s0740.1.v1.1"/>
    <property type="gene ID" value="Kaladp0008s0740.v1.1"/>
</dbReference>
<dbReference type="CDD" id="cd04873">
    <property type="entry name" value="ACT_UUR-ACR-like"/>
    <property type="match status" value="1"/>
</dbReference>
<dbReference type="InterPro" id="IPR036638">
    <property type="entry name" value="HLH_DNA-bd_sf"/>
</dbReference>
<dbReference type="GO" id="GO:0005634">
    <property type="term" value="C:nucleus"/>
    <property type="evidence" value="ECO:0007669"/>
    <property type="project" value="UniProtKB-SubCell"/>
</dbReference>
<evidence type="ECO:0000256" key="5">
    <source>
        <dbReference type="ARBA" id="ARBA00023242"/>
    </source>
</evidence>
<evidence type="ECO:0000313" key="8">
    <source>
        <dbReference type="Proteomes" id="UP000594263"/>
    </source>
</evidence>
<dbReference type="SMART" id="SM00353">
    <property type="entry name" value="HLH"/>
    <property type="match status" value="1"/>
</dbReference>
<dbReference type="Gene3D" id="4.10.280.10">
    <property type="entry name" value="Helix-loop-helix DNA-binding domain"/>
    <property type="match status" value="1"/>
</dbReference>
<feature type="domain" description="BHLH" evidence="6">
    <location>
        <begin position="64"/>
        <end position="113"/>
    </location>
</feature>
<comment type="subcellular location">
    <subcellularLocation>
        <location evidence="1">Nucleus</location>
    </subcellularLocation>
</comment>
<keyword evidence="3" id="KW-0238">DNA-binding</keyword>
<evidence type="ECO:0000256" key="4">
    <source>
        <dbReference type="ARBA" id="ARBA00023163"/>
    </source>
</evidence>
<dbReference type="AlphaFoldDB" id="A0A7N0REG5"/>
<dbReference type="Pfam" id="PF00010">
    <property type="entry name" value="HLH"/>
    <property type="match status" value="1"/>
</dbReference>
<evidence type="ECO:0000256" key="1">
    <source>
        <dbReference type="ARBA" id="ARBA00004123"/>
    </source>
</evidence>
<keyword evidence="5" id="KW-0539">Nucleus</keyword>
<dbReference type="InterPro" id="IPR011598">
    <property type="entry name" value="bHLH_dom"/>
</dbReference>
<dbReference type="PANTHER" id="PTHR45844">
    <property type="entry name" value="TRANSCRIPTION FACTOR BHLH30"/>
    <property type="match status" value="1"/>
</dbReference>
<dbReference type="OMA" id="SCNHGSC"/>
<evidence type="ECO:0000313" key="7">
    <source>
        <dbReference type="EnsemblPlants" id="Kaladp0008s0740.1.v1.1"/>
    </source>
</evidence>
<dbReference type="GO" id="GO:0003677">
    <property type="term" value="F:DNA binding"/>
    <property type="evidence" value="ECO:0007669"/>
    <property type="project" value="UniProtKB-KW"/>
</dbReference>
<keyword evidence="2" id="KW-0805">Transcription regulation</keyword>
<accession>A0A7N0REG5</accession>
<name>A0A7N0REG5_KALFE</name>
<dbReference type="GO" id="GO:0003700">
    <property type="term" value="F:DNA-binding transcription factor activity"/>
    <property type="evidence" value="ECO:0007669"/>
    <property type="project" value="InterPro"/>
</dbReference>
<evidence type="ECO:0000259" key="6">
    <source>
        <dbReference type="PROSITE" id="PS50888"/>
    </source>
</evidence>
<proteinExistence type="predicted"/>